<sequence length="190" mass="18667">EIVKDVKKNLGATEGFGTMVFNAAGARAKSAWSGDQTKGWGAKRLATIGLGVGAAGVLGGVGTAGGAYFGATKGVNGRRGLRGALAGGLIGGASGVAAIPAIKYLPGIARKASGLGRNLEGLANLGVGTVAPAQWISDKLAGRGARNFDPTIQNNSPAAGGGTGAGANRRPVSSRVRTRAGSRSSTNSRV</sequence>
<evidence type="ECO:0000256" key="2">
    <source>
        <dbReference type="SAM" id="Phobius"/>
    </source>
</evidence>
<evidence type="ECO:0000256" key="1">
    <source>
        <dbReference type="SAM" id="MobiDB-lite"/>
    </source>
</evidence>
<keyword evidence="2" id="KW-0812">Transmembrane</keyword>
<comment type="caution">
    <text evidence="3">The sequence shown here is derived from an EMBL/GenBank/DDBJ whole genome shotgun (WGS) entry which is preliminary data.</text>
</comment>
<dbReference type="AlphaFoldDB" id="A0A2H0NEM8"/>
<dbReference type="Proteomes" id="UP000230564">
    <property type="component" value="Unassembled WGS sequence"/>
</dbReference>
<reference evidence="3 4" key="1">
    <citation type="submission" date="2017-09" db="EMBL/GenBank/DDBJ databases">
        <title>Depth-based differentiation of microbial function through sediment-hosted aquifers and enrichment of novel symbionts in the deep terrestrial subsurface.</title>
        <authorList>
            <person name="Probst A.J."/>
            <person name="Ladd B."/>
            <person name="Jarett J.K."/>
            <person name="Geller-Mcgrath D.E."/>
            <person name="Sieber C.M."/>
            <person name="Emerson J.B."/>
            <person name="Anantharaman K."/>
            <person name="Thomas B.C."/>
            <person name="Malmstrom R."/>
            <person name="Stieglmeier M."/>
            <person name="Klingl A."/>
            <person name="Woyke T."/>
            <person name="Ryan C.M."/>
            <person name="Banfield J.F."/>
        </authorList>
    </citation>
    <scope>NUCLEOTIDE SEQUENCE [LARGE SCALE GENOMIC DNA]</scope>
    <source>
        <strain evidence="3">CG11_big_fil_rev_8_21_14_0_20_36_20</strain>
    </source>
</reference>
<name>A0A2H0NEM8_9BACT</name>
<evidence type="ECO:0000313" key="4">
    <source>
        <dbReference type="Proteomes" id="UP000230564"/>
    </source>
</evidence>
<organism evidence="3 4">
    <name type="scientific">Candidatus Komeilibacteria bacterium CG11_big_fil_rev_8_21_14_0_20_36_20</name>
    <dbReference type="NCBI Taxonomy" id="1974477"/>
    <lineage>
        <taxon>Bacteria</taxon>
        <taxon>Candidatus Komeiliibacteriota</taxon>
    </lineage>
</organism>
<feature type="non-terminal residue" evidence="3">
    <location>
        <position position="1"/>
    </location>
</feature>
<evidence type="ECO:0000313" key="3">
    <source>
        <dbReference type="EMBL" id="PIR07347.1"/>
    </source>
</evidence>
<feature type="transmembrane region" description="Helical" evidence="2">
    <location>
        <begin position="81"/>
        <end position="102"/>
    </location>
</feature>
<protein>
    <submittedName>
        <fullName evidence="3">Uncharacterized protein</fullName>
    </submittedName>
</protein>
<dbReference type="EMBL" id="PCWQ01000003">
    <property type="protein sequence ID" value="PIR07347.1"/>
    <property type="molecule type" value="Genomic_DNA"/>
</dbReference>
<feature type="region of interest" description="Disordered" evidence="1">
    <location>
        <begin position="147"/>
        <end position="190"/>
    </location>
</feature>
<accession>A0A2H0NEM8</accession>
<keyword evidence="2" id="KW-0472">Membrane</keyword>
<proteinExistence type="predicted"/>
<gene>
    <name evidence="3" type="ORF">COV55_00100</name>
</gene>
<feature type="transmembrane region" description="Helical" evidence="2">
    <location>
        <begin position="45"/>
        <end position="69"/>
    </location>
</feature>
<keyword evidence="2" id="KW-1133">Transmembrane helix</keyword>
<feature type="compositionally biased region" description="Polar residues" evidence="1">
    <location>
        <begin position="181"/>
        <end position="190"/>
    </location>
</feature>